<gene>
    <name evidence="3 5" type="primary">rpsO</name>
    <name evidence="5" type="ORF">IWA51_08500</name>
</gene>
<dbReference type="Pfam" id="PF00312">
    <property type="entry name" value="Ribosomal_S15"/>
    <property type="match status" value="1"/>
</dbReference>
<protein>
    <recommendedName>
        <fullName evidence="3">Small ribosomal subunit protein uS15</fullName>
    </recommendedName>
</protein>
<dbReference type="Gene3D" id="1.10.287.10">
    <property type="entry name" value="S15/NS1, RNA-binding"/>
    <property type="match status" value="1"/>
</dbReference>
<reference evidence="5 6" key="1">
    <citation type="submission" date="2020-11" db="EMBL/GenBank/DDBJ databases">
        <title>Treponema Peruensis nv. sp., first commensal Treponema isolated from human feces.</title>
        <authorList>
            <person name="Belkhou C."/>
            <person name="Raes J."/>
        </authorList>
    </citation>
    <scope>NUCLEOTIDE SEQUENCE [LARGE SCALE GENOMIC DNA]</scope>
    <source>
        <strain evidence="5 6">RCC2812</strain>
    </source>
</reference>
<dbReference type="RefSeq" id="WP_177529022.1">
    <property type="nucleotide sequence ID" value="NZ_CBCSHE010000001.1"/>
</dbReference>
<keyword evidence="1 3" id="KW-0689">Ribosomal protein</keyword>
<organism evidence="5 6">
    <name type="scientific">Treponema peruense</name>
    <dbReference type="NCBI Taxonomy" id="2787628"/>
    <lineage>
        <taxon>Bacteria</taxon>
        <taxon>Pseudomonadati</taxon>
        <taxon>Spirochaetota</taxon>
        <taxon>Spirochaetia</taxon>
        <taxon>Spirochaetales</taxon>
        <taxon>Treponemataceae</taxon>
        <taxon>Treponema</taxon>
    </lineage>
</organism>
<keyword evidence="3" id="KW-0699">rRNA-binding</keyword>
<dbReference type="PANTHER" id="PTHR23321">
    <property type="entry name" value="RIBOSOMAL PROTEIN S15, BACTERIAL AND ORGANELLAR"/>
    <property type="match status" value="1"/>
</dbReference>
<dbReference type="Gene3D" id="6.10.250.3130">
    <property type="match status" value="1"/>
</dbReference>
<dbReference type="AlphaFoldDB" id="A0A7T3V481"/>
<dbReference type="CDD" id="cd00353">
    <property type="entry name" value="Ribosomal_S15p_S13e"/>
    <property type="match status" value="1"/>
</dbReference>
<evidence type="ECO:0000313" key="6">
    <source>
        <dbReference type="Proteomes" id="UP000595224"/>
    </source>
</evidence>
<dbReference type="InterPro" id="IPR005290">
    <property type="entry name" value="Ribosomal_uS15_bac-type"/>
</dbReference>
<dbReference type="EMBL" id="CP064936">
    <property type="protein sequence ID" value="QQA00312.1"/>
    <property type="molecule type" value="Genomic_DNA"/>
</dbReference>
<name>A0A7T3V481_9SPIR</name>
<dbReference type="SMART" id="SM01387">
    <property type="entry name" value="Ribosomal_S15"/>
    <property type="match status" value="1"/>
</dbReference>
<evidence type="ECO:0000256" key="3">
    <source>
        <dbReference type="HAMAP-Rule" id="MF_01343"/>
    </source>
</evidence>
<keyword evidence="2 3" id="KW-0687">Ribonucleoprotein</keyword>
<comment type="similarity">
    <text evidence="3 4">Belongs to the universal ribosomal protein uS15 family.</text>
</comment>
<dbReference type="GO" id="GO:0022627">
    <property type="term" value="C:cytosolic small ribosomal subunit"/>
    <property type="evidence" value="ECO:0007669"/>
    <property type="project" value="TreeGrafter"/>
</dbReference>
<dbReference type="GO" id="GO:0003735">
    <property type="term" value="F:structural constituent of ribosome"/>
    <property type="evidence" value="ECO:0007669"/>
    <property type="project" value="InterPro"/>
</dbReference>
<evidence type="ECO:0000256" key="4">
    <source>
        <dbReference type="RuleBase" id="RU003919"/>
    </source>
</evidence>
<evidence type="ECO:0000256" key="1">
    <source>
        <dbReference type="ARBA" id="ARBA00022980"/>
    </source>
</evidence>
<dbReference type="NCBIfam" id="TIGR00952">
    <property type="entry name" value="S15_bact"/>
    <property type="match status" value="1"/>
</dbReference>
<proteinExistence type="inferred from homology"/>
<dbReference type="HAMAP" id="MF_01343_B">
    <property type="entry name" value="Ribosomal_uS15_B"/>
    <property type="match status" value="1"/>
</dbReference>
<accession>A0A7T3V481</accession>
<comment type="function">
    <text evidence="3">One of the primary rRNA binding proteins, it binds directly to 16S rRNA where it helps nucleate assembly of the platform of the 30S subunit by binding and bridging several RNA helices of the 16S rRNA.</text>
</comment>
<dbReference type="InterPro" id="IPR009068">
    <property type="entry name" value="uS15_NS1_RNA-bd_sf"/>
</dbReference>
<sequence>MALTKETTSSIVTKFGAGATDTGNAKVQIALLTERIKELTAHCKQFPKDACASRGLLKVVGSRRKMLKYLQRKDLETYRSLIKELGIRK</sequence>
<dbReference type="GO" id="GO:0006412">
    <property type="term" value="P:translation"/>
    <property type="evidence" value="ECO:0007669"/>
    <property type="project" value="UniProtKB-UniRule"/>
</dbReference>
<dbReference type="Proteomes" id="UP000595224">
    <property type="component" value="Chromosome"/>
</dbReference>
<dbReference type="GO" id="GO:0019843">
    <property type="term" value="F:rRNA binding"/>
    <property type="evidence" value="ECO:0007669"/>
    <property type="project" value="UniProtKB-UniRule"/>
</dbReference>
<comment type="function">
    <text evidence="3">Forms an intersubunit bridge (bridge B4) with the 23S rRNA of the 50S subunit in the ribosome.</text>
</comment>
<dbReference type="KEGG" id="tper:IWA51_08500"/>
<dbReference type="InterPro" id="IPR000589">
    <property type="entry name" value="Ribosomal_uS15"/>
</dbReference>
<keyword evidence="6" id="KW-1185">Reference proteome</keyword>
<evidence type="ECO:0000313" key="5">
    <source>
        <dbReference type="EMBL" id="QQA00312.1"/>
    </source>
</evidence>
<comment type="subunit">
    <text evidence="3">Part of the 30S ribosomal subunit. Forms a bridge to the 50S subunit in the 70S ribosome, contacting the 23S rRNA.</text>
</comment>
<keyword evidence="3" id="KW-0694">RNA-binding</keyword>
<dbReference type="SUPFAM" id="SSF47060">
    <property type="entry name" value="S15/NS1 RNA-binding domain"/>
    <property type="match status" value="1"/>
</dbReference>
<evidence type="ECO:0000256" key="2">
    <source>
        <dbReference type="ARBA" id="ARBA00023274"/>
    </source>
</evidence>
<dbReference type="PANTHER" id="PTHR23321:SF26">
    <property type="entry name" value="SMALL RIBOSOMAL SUBUNIT PROTEIN US15M"/>
    <property type="match status" value="1"/>
</dbReference>